<evidence type="ECO:0000313" key="3">
    <source>
        <dbReference type="Proteomes" id="UP000019377"/>
    </source>
</evidence>
<name>V5F1V1_KALBG</name>
<dbReference type="OrthoDB" id="3355217at2759"/>
<feature type="compositionally biased region" description="Low complexity" evidence="1">
    <location>
        <begin position="732"/>
        <end position="743"/>
    </location>
</feature>
<feature type="compositionally biased region" description="Low complexity" evidence="1">
    <location>
        <begin position="848"/>
        <end position="859"/>
    </location>
</feature>
<feature type="compositionally biased region" description="Polar residues" evidence="1">
    <location>
        <begin position="789"/>
        <end position="804"/>
    </location>
</feature>
<dbReference type="AlphaFoldDB" id="V5F1V1"/>
<feature type="compositionally biased region" description="Polar residues" evidence="1">
    <location>
        <begin position="819"/>
        <end position="835"/>
    </location>
</feature>
<dbReference type="PANTHER" id="PTHR48465:SF1">
    <property type="entry name" value="PROTEIN SSUH2 HOMOLOG"/>
    <property type="match status" value="1"/>
</dbReference>
<dbReference type="GO" id="GO:0031072">
    <property type="term" value="F:heat shock protein binding"/>
    <property type="evidence" value="ECO:0007669"/>
    <property type="project" value="InterPro"/>
</dbReference>
<feature type="compositionally biased region" description="Low complexity" evidence="1">
    <location>
        <begin position="162"/>
        <end position="179"/>
    </location>
</feature>
<dbReference type="EMBL" id="KI545853">
    <property type="protein sequence ID" value="EST09319.1"/>
    <property type="molecule type" value="Genomic_DNA"/>
</dbReference>
<reference evidence="3" key="1">
    <citation type="journal article" date="2013" name="Genome Announc.">
        <title>Draft genome sequence of Pseudozyma brasiliensis sp. nov. strain GHG001, a high producer of endo-1,4-xylanase isolated from an insect pest of sugarcane.</title>
        <authorList>
            <person name="Oliveira J.V.D.C."/>
            <person name="dos Santos R.A.C."/>
            <person name="Borges T.A."/>
            <person name="Riano-Pachon D.M."/>
            <person name="Goldman G.H."/>
        </authorList>
    </citation>
    <scope>NUCLEOTIDE SEQUENCE [LARGE SCALE GENOMIC DNA]</scope>
    <source>
        <strain evidence="3">GHG001</strain>
    </source>
</reference>
<dbReference type="CDD" id="cd10719">
    <property type="entry name" value="DnaJ_zf"/>
    <property type="match status" value="1"/>
</dbReference>
<dbReference type="PANTHER" id="PTHR48465">
    <property type="entry name" value="PROTEIN SSUH2 HOMOLOG"/>
    <property type="match status" value="1"/>
</dbReference>
<evidence type="ECO:0000256" key="1">
    <source>
        <dbReference type="SAM" id="MobiDB-lite"/>
    </source>
</evidence>
<evidence type="ECO:0000313" key="2">
    <source>
        <dbReference type="EMBL" id="EST09319.1"/>
    </source>
</evidence>
<dbReference type="GO" id="GO:0051082">
    <property type="term" value="F:unfolded protein binding"/>
    <property type="evidence" value="ECO:0007669"/>
    <property type="project" value="InterPro"/>
</dbReference>
<accession>V5F1V1</accession>
<feature type="region of interest" description="Disordered" evidence="1">
    <location>
        <begin position="382"/>
        <end position="404"/>
    </location>
</feature>
<feature type="region of interest" description="Disordered" evidence="1">
    <location>
        <begin position="296"/>
        <end position="339"/>
    </location>
</feature>
<feature type="region of interest" description="Disordered" evidence="1">
    <location>
        <begin position="133"/>
        <end position="236"/>
    </location>
</feature>
<gene>
    <name evidence="2" type="ORF">PSEUBRA_SCAF11g01107</name>
</gene>
<dbReference type="Proteomes" id="UP000019377">
    <property type="component" value="Unassembled WGS sequence"/>
</dbReference>
<feature type="compositionally biased region" description="Polar residues" evidence="1">
    <location>
        <begin position="210"/>
        <end position="226"/>
    </location>
</feature>
<feature type="compositionally biased region" description="Polar residues" evidence="1">
    <location>
        <begin position="11"/>
        <end position="21"/>
    </location>
</feature>
<sequence>MGLAFFDGLSSRGSTSTSFDNPRTVEDLGDFGFEARQSSFNFIGADDGDLHDDEDIKDLDALDFSRTIRMNLEALSRSSADPYAYTHGGYLDPNASYDDKRSNALVEPTWMESNYAELISRLAVAHEEAEHYHHDVGHLEPPSVPFARDQEGSEAGTPLAISSKDSSLATSLTSARSSSEVLDDEIRTPPESAFDTLEASSMRQQHRVASPSTALESAIQQHTPTPANAPVPSAPSHDAAVEASTVAAQISPSFHLYQARAALSRKSSDSPVANDSCAIEDEAELEVLSDDIDTQRRAAGKAKMLHASEHSRSNSQSERGHHRRTSSVHSATLENNKPFARLGPQDIAFSASTLPERTPSSDDCVDMVVSCYPAICDAPSRQFGEDGLPLPPTKKDETSEEERQARKEALKVKFCAKQRLSLIKAVVVMESRSAHWKRLGPFNPNNIKDTASSSGHSQRSASPPRPGQVGQLPVMPSPWSLEIRHEQLDIAQIKGKSKKTIELASLRTNAQCVKCEGSGLGACTTCKAEQADECFWCNGTGREKTRAQSSCRRCQGAGVLKCNTCSGSLKSACRSCEGTGTGEYGFLVDVTVKRVDMPAVPLATLFPQSAAASSEFEPSYDEVRAAAKLALWDSINKLTDARALATASKGGKAKTKDMIPVMAACMWENSTTHVVSVDVPLAAKFKKGATPSLRPEGLHRKIATQRRFFTVPTDEDLRPIEMSEDEVKELGAPASSKPAATTPQVSPSKTPPRPRSAVTSTSTSPSASSSDLSGSPPLGTPVCGGGVSGYSTPTRVPSPQNEVSLSKPAAKEFVMRPSPLSQLAAATTPSQTVVQPTAEEHNYFTAHSNRSSTSQSGRRSASDIGASPQDQTTAVKAKRSSAGQLLTKTFGFNKLSKRESA</sequence>
<dbReference type="eggNOG" id="ENOG502SW7Q">
    <property type="taxonomic scope" value="Eukaryota"/>
</dbReference>
<dbReference type="InterPro" id="IPR001305">
    <property type="entry name" value="HSP_DnaJ_Cys-rich_dom"/>
</dbReference>
<proteinExistence type="predicted"/>
<dbReference type="GeneID" id="27416800"/>
<feature type="region of interest" description="Disordered" evidence="1">
    <location>
        <begin position="438"/>
        <end position="472"/>
    </location>
</feature>
<dbReference type="InterPro" id="IPR036410">
    <property type="entry name" value="HSP_DnaJ_Cys-rich_dom_sf"/>
</dbReference>
<dbReference type="HOGENOM" id="CLU_012292_0_0_1"/>
<feature type="region of interest" description="Disordered" evidence="1">
    <location>
        <begin position="727"/>
        <end position="901"/>
    </location>
</feature>
<protein>
    <submittedName>
        <fullName evidence="2">Uncharacterized protein</fullName>
    </submittedName>
</protein>
<feature type="compositionally biased region" description="Low complexity" evidence="1">
    <location>
        <begin position="452"/>
        <end position="462"/>
    </location>
</feature>
<dbReference type="SUPFAM" id="SSF57938">
    <property type="entry name" value="DnaJ/Hsp40 cysteine-rich domain"/>
    <property type="match status" value="1"/>
</dbReference>
<feature type="compositionally biased region" description="Low complexity" evidence="1">
    <location>
        <begin position="755"/>
        <end position="781"/>
    </location>
</feature>
<dbReference type="InterPro" id="IPR052789">
    <property type="entry name" value="SSUH2_homolog"/>
</dbReference>
<dbReference type="OMA" id="ADECFWC"/>
<organism evidence="2 3">
    <name type="scientific">Kalmanozyma brasiliensis (strain GHG001)</name>
    <name type="common">Yeast</name>
    <name type="synonym">Pseudozyma brasiliensis</name>
    <dbReference type="NCBI Taxonomy" id="1365824"/>
    <lineage>
        <taxon>Eukaryota</taxon>
        <taxon>Fungi</taxon>
        <taxon>Dikarya</taxon>
        <taxon>Basidiomycota</taxon>
        <taxon>Ustilaginomycotina</taxon>
        <taxon>Ustilaginomycetes</taxon>
        <taxon>Ustilaginales</taxon>
        <taxon>Ustilaginaceae</taxon>
        <taxon>Kalmanozyma</taxon>
    </lineage>
</organism>
<feature type="compositionally biased region" description="Basic and acidic residues" evidence="1">
    <location>
        <begin position="393"/>
        <end position="404"/>
    </location>
</feature>
<feature type="region of interest" description="Disordered" evidence="1">
    <location>
        <begin position="1"/>
        <end position="21"/>
    </location>
</feature>
<keyword evidence="3" id="KW-1185">Reference proteome</keyword>